<sequence>MHQIWIPLKDIPAGGGEYEVDDQSVWQGPIAEFSLPFTIIEPLRGSVFLLPQDDGCLVRGRLTGRISAPCDRCAEPAEMAIDQSFDSFEPFPAQQSAQPHAQDAPRKHGKAAPAEPETDDDFEDVDAAVIRIAPSGQGVEISLSGLLWEEFLLALPTKPLCSAGCKGLCPSCGSNLNVAACSCKSESGDPRLATLRGLTIEKK</sequence>
<dbReference type="RefSeq" id="WP_309541431.1">
    <property type="nucleotide sequence ID" value="NZ_CP133659.1"/>
</dbReference>
<reference evidence="2" key="1">
    <citation type="submission" date="2023-09" db="EMBL/GenBank/DDBJ databases">
        <authorList>
            <consortium name="CW5 consortium"/>
            <person name="Lu C.-W."/>
        </authorList>
    </citation>
    <scope>NUCLEOTIDE SEQUENCE</scope>
    <source>
        <strain evidence="2">KPS</strain>
    </source>
</reference>
<dbReference type="PANTHER" id="PTHR34374:SF1">
    <property type="entry name" value="LARGE RIBOSOMAL RNA SUBUNIT ACCUMULATION PROTEIN YCED HOMOLOG 1, CHLOROPLASTIC"/>
    <property type="match status" value="1"/>
</dbReference>
<feature type="region of interest" description="Disordered" evidence="1">
    <location>
        <begin position="90"/>
        <end position="121"/>
    </location>
</feature>
<evidence type="ECO:0000313" key="3">
    <source>
        <dbReference type="Proteomes" id="UP001180616"/>
    </source>
</evidence>
<gene>
    <name evidence="2" type="ORF">KPS_003558</name>
</gene>
<proteinExistence type="predicted"/>
<accession>A0ABY9R4D4</accession>
<dbReference type="PANTHER" id="PTHR34374">
    <property type="entry name" value="LARGE RIBOSOMAL RNA SUBUNIT ACCUMULATION PROTEIN YCED HOMOLOG 1, CHLOROPLASTIC"/>
    <property type="match status" value="1"/>
</dbReference>
<organism evidence="2 3">
    <name type="scientific">Nitratidesulfovibrio liaohensis</name>
    <dbReference type="NCBI Taxonomy" id="2604158"/>
    <lineage>
        <taxon>Bacteria</taxon>
        <taxon>Pseudomonadati</taxon>
        <taxon>Thermodesulfobacteriota</taxon>
        <taxon>Desulfovibrionia</taxon>
        <taxon>Desulfovibrionales</taxon>
        <taxon>Desulfovibrionaceae</taxon>
        <taxon>Nitratidesulfovibrio</taxon>
    </lineage>
</organism>
<evidence type="ECO:0000313" key="2">
    <source>
        <dbReference type="EMBL" id="WMW65430.1"/>
    </source>
</evidence>
<dbReference type="EMBL" id="CP133659">
    <property type="protein sequence ID" value="WMW65430.1"/>
    <property type="molecule type" value="Genomic_DNA"/>
</dbReference>
<evidence type="ECO:0000256" key="1">
    <source>
        <dbReference type="SAM" id="MobiDB-lite"/>
    </source>
</evidence>
<dbReference type="InterPro" id="IPR003772">
    <property type="entry name" value="YceD"/>
</dbReference>
<protein>
    <submittedName>
        <fullName evidence="2">DUF177 domain-containing protein</fullName>
    </submittedName>
</protein>
<name>A0ABY9R4D4_9BACT</name>
<keyword evidence="3" id="KW-1185">Reference proteome</keyword>
<dbReference type="Pfam" id="PF02620">
    <property type="entry name" value="YceD"/>
    <property type="match status" value="1"/>
</dbReference>
<dbReference type="Proteomes" id="UP001180616">
    <property type="component" value="Chromosome"/>
</dbReference>